<feature type="transmembrane region" description="Helical" evidence="1">
    <location>
        <begin position="140"/>
        <end position="161"/>
    </location>
</feature>
<evidence type="ECO:0000256" key="1">
    <source>
        <dbReference type="SAM" id="Phobius"/>
    </source>
</evidence>
<accession>A0A1M5MPR9</accession>
<dbReference type="AlphaFoldDB" id="A0A1M5MPR9"/>
<sequence length="382" mass="42044">MLHKWSSLICTGFLLILCLTGLPLIFSHEIEDWLDEQPLARVVPEGQPRAALDDMAAAAKRRYPAEVLRFIFIDDDEPRVTVVMAPSDGPRRDLDHRVEFDVRTGSVVKDDMSGAQRPATFMGVMLRLHADLFAGFTGEMLLAVIALVFVAAIVSGAALYAPSMKRLAFGAIRLRSSRTKWLDLHNLLGISVLVWMLCVAVTGVMNELSKPLSAVWRTSEMRALLTAYRGLAPAASPSPAQAAFETVQRALPGRNITSIIYPSASFSNPHHYLIWTNGSTPLTSRLFTAVLVDAKTGELTAIADMPVYLRALQLSRPLHFGDYGGLPLKILWALLDLITIAVLGSGLYLWFMRRRTHAARIGRPAEAGEHGRAAPVCDRTHR</sequence>
<name>A0A1M5MPR9_9BURK</name>
<dbReference type="InterPro" id="IPR016174">
    <property type="entry name" value="Di-haem_cyt_TM"/>
</dbReference>
<keyword evidence="3" id="KW-1185">Reference proteome</keyword>
<dbReference type="EMBL" id="FQXE01000001">
    <property type="protein sequence ID" value="SHG79291.1"/>
    <property type="molecule type" value="Genomic_DNA"/>
</dbReference>
<keyword evidence="1" id="KW-0812">Transmembrane</keyword>
<protein>
    <submittedName>
        <fullName evidence="2">Uncharacterized iron-regulated membrane protein</fullName>
    </submittedName>
</protein>
<dbReference type="SUPFAM" id="SSF81342">
    <property type="entry name" value="Transmembrane di-heme cytochromes"/>
    <property type="match status" value="1"/>
</dbReference>
<organism evidence="2 3">
    <name type="scientific">Pollutimonas bauzanensis</name>
    <dbReference type="NCBI Taxonomy" id="658167"/>
    <lineage>
        <taxon>Bacteria</taxon>
        <taxon>Pseudomonadati</taxon>
        <taxon>Pseudomonadota</taxon>
        <taxon>Betaproteobacteria</taxon>
        <taxon>Burkholderiales</taxon>
        <taxon>Alcaligenaceae</taxon>
        <taxon>Pollutimonas</taxon>
    </lineage>
</organism>
<evidence type="ECO:0000313" key="2">
    <source>
        <dbReference type="EMBL" id="SHG79291.1"/>
    </source>
</evidence>
<dbReference type="GO" id="GO:0022904">
    <property type="term" value="P:respiratory electron transport chain"/>
    <property type="evidence" value="ECO:0007669"/>
    <property type="project" value="InterPro"/>
</dbReference>
<dbReference type="PANTHER" id="PTHR34219:SF3">
    <property type="entry name" value="BLL7967 PROTEIN"/>
    <property type="match status" value="1"/>
</dbReference>
<keyword evidence="1" id="KW-1133">Transmembrane helix</keyword>
<gene>
    <name evidence="2" type="ORF">SAMN04488135_101284</name>
</gene>
<feature type="transmembrane region" description="Helical" evidence="1">
    <location>
        <begin position="182"/>
        <end position="205"/>
    </location>
</feature>
<dbReference type="STRING" id="658167.SAMN04488135_101284"/>
<dbReference type="Pfam" id="PF03929">
    <property type="entry name" value="PepSY_TM"/>
    <property type="match status" value="1"/>
</dbReference>
<dbReference type="PANTHER" id="PTHR34219">
    <property type="entry name" value="IRON-REGULATED INNER MEMBRANE PROTEIN-RELATED"/>
    <property type="match status" value="1"/>
</dbReference>
<dbReference type="GO" id="GO:0016020">
    <property type="term" value="C:membrane"/>
    <property type="evidence" value="ECO:0007669"/>
    <property type="project" value="InterPro"/>
</dbReference>
<dbReference type="InterPro" id="IPR005625">
    <property type="entry name" value="PepSY-ass_TM"/>
</dbReference>
<proteinExistence type="predicted"/>
<feature type="transmembrane region" description="Helical" evidence="1">
    <location>
        <begin position="330"/>
        <end position="351"/>
    </location>
</feature>
<dbReference type="Proteomes" id="UP000184226">
    <property type="component" value="Unassembled WGS sequence"/>
</dbReference>
<keyword evidence="1" id="KW-0472">Membrane</keyword>
<reference evidence="2 3" key="1">
    <citation type="submission" date="2016-11" db="EMBL/GenBank/DDBJ databases">
        <authorList>
            <person name="Jaros S."/>
            <person name="Januszkiewicz K."/>
            <person name="Wedrychowicz H."/>
        </authorList>
    </citation>
    <scope>NUCLEOTIDE SEQUENCE [LARGE SCALE GENOMIC DNA]</scope>
    <source>
        <strain evidence="2 3">CGMCC 1.10190</strain>
    </source>
</reference>
<evidence type="ECO:0000313" key="3">
    <source>
        <dbReference type="Proteomes" id="UP000184226"/>
    </source>
</evidence>